<dbReference type="Pfam" id="PF01568">
    <property type="entry name" value="Molydop_binding"/>
    <property type="match status" value="1"/>
</dbReference>
<evidence type="ECO:0000256" key="5">
    <source>
        <dbReference type="ARBA" id="ARBA00023002"/>
    </source>
</evidence>
<dbReference type="GO" id="GO:0046872">
    <property type="term" value="F:metal ion binding"/>
    <property type="evidence" value="ECO:0007669"/>
    <property type="project" value="UniProtKB-KW"/>
</dbReference>
<dbReference type="Pfam" id="PF00384">
    <property type="entry name" value="Molybdopterin"/>
    <property type="match status" value="1"/>
</dbReference>
<dbReference type="PANTHER" id="PTHR43742:SF2">
    <property type="entry name" value="ASSIMILATORY NITRATE REDUCTASE CATALYTIC SUBUNIT"/>
    <property type="match status" value="1"/>
</dbReference>
<dbReference type="Proteomes" id="UP000006764">
    <property type="component" value="Chromosome"/>
</dbReference>
<dbReference type="HOGENOM" id="CLU_000422_13_3_6"/>
<dbReference type="KEGG" id="apac:S7S_11850"/>
<evidence type="ECO:0000259" key="8">
    <source>
        <dbReference type="PROSITE" id="PS51669"/>
    </source>
</evidence>
<keyword evidence="5" id="KW-0560">Oxidoreductase</keyword>
<dbReference type="OrthoDB" id="9815647at2"/>
<dbReference type="Gene3D" id="3.40.228.10">
    <property type="entry name" value="Dimethylsulfoxide Reductase, domain 2"/>
    <property type="match status" value="1"/>
</dbReference>
<evidence type="ECO:0000256" key="6">
    <source>
        <dbReference type="ARBA" id="ARBA00023004"/>
    </source>
</evidence>
<dbReference type="PANTHER" id="PTHR43742">
    <property type="entry name" value="TRIMETHYLAMINE-N-OXIDE REDUCTASE"/>
    <property type="match status" value="1"/>
</dbReference>
<sequence>MTQHAEPEVHYRTCNLCEAMCGIAITHRDGQIESIRGDEQDPFSRGHICPKAVALKDLHEDPDRLRQPLLRTEDGWREIGWPEALDRAADGLRAVQQAHGRDAVATYLGNPNAHSLGNMLFGRTLHQALRSRQRFSATSVDQLPHHIVAHHLFGHQLRLPVPDINRTDFMLMLGANPVASNGSLMTVANVKQKLKDILARGGEVVVIDPRRTETAEIASAHHFIRPGTDALLMLAMLHEVFATGRVKQDSRALPLCDGLDEIAAAVADWPPERVAAHTGISAGVIRDLVARFCAAPRAVCYGRMGVSVQEFGLLTQHLVTLFNIVTGRLDEEGGVMFTRPAADILSYTGPGRLGKHHTRVRGLPDFGSEFPVSSMAEEMLTPGEGQIRALVTVAGNPVLSTPNGEQLDRALTQLDFMVSIDFYLNETTRHADLILPPVGPLERSHYDLVFHLLAVHNTAKYSPPLVAPPEGAMQDWQIFMGLAERLQPPRSLRDKLTRAFLRRGGPDTLLAMMLRYGPYGRGFKPGGLTLKKLRRAPHGIDLGPMTPSLHHRKRRIPLRPDFYLPDIERLHAHFFSGPAPDADTALLIGRRHVRSNNSWLHNSHRLVKGKSRCTLMLHPQHAQQLGIRDGDPVQVRSRVGQVTLVAEVTDTIMPGVVSIPHGWGHQRDGVRQRIAQANAGVSVNDLTDDQRIDVLSGNAALNGVPVTLARAV</sequence>
<reference evidence="9 10" key="1">
    <citation type="journal article" date="2012" name="J. Bacteriol.">
        <title>Genome sequence of an alkane-degrading bacterium, Alcanivorax pacificus type strain W11-5, isolated from deep sea sediment.</title>
        <authorList>
            <person name="Lai Q."/>
            <person name="Shao Z."/>
        </authorList>
    </citation>
    <scope>NUCLEOTIDE SEQUENCE [LARGE SCALE GENOMIC DNA]</scope>
    <source>
        <strain evidence="9 10">W11-5</strain>
    </source>
</reference>
<dbReference type="PROSITE" id="PS00932">
    <property type="entry name" value="MOLYBDOPTERIN_PROK_3"/>
    <property type="match status" value="1"/>
</dbReference>
<dbReference type="Gene3D" id="3.40.50.740">
    <property type="match status" value="1"/>
</dbReference>
<keyword evidence="10" id="KW-1185">Reference proteome</keyword>
<dbReference type="GO" id="GO:0043546">
    <property type="term" value="F:molybdopterin cofactor binding"/>
    <property type="evidence" value="ECO:0007669"/>
    <property type="project" value="InterPro"/>
</dbReference>
<name>A0A0B4XRA9_9GAMM</name>
<protein>
    <submittedName>
        <fullName evidence="9">Molybdopterin dinucleotide-binding region</fullName>
    </submittedName>
</protein>
<dbReference type="CDD" id="cd02782">
    <property type="entry name" value="MopB_CT_1"/>
    <property type="match status" value="1"/>
</dbReference>
<dbReference type="InterPro" id="IPR006656">
    <property type="entry name" value="Mopterin_OxRdtase"/>
</dbReference>
<keyword evidence="7" id="KW-0411">Iron-sulfur</keyword>
<dbReference type="InterPro" id="IPR006657">
    <property type="entry name" value="MoPterin_dinucl-bd_dom"/>
</dbReference>
<dbReference type="SMART" id="SM00926">
    <property type="entry name" value="Molybdop_Fe4S4"/>
    <property type="match status" value="1"/>
</dbReference>
<dbReference type="AlphaFoldDB" id="A0A0B4XRA9"/>
<dbReference type="STRING" id="391936.S7S_11850"/>
<dbReference type="SUPFAM" id="SSF53706">
    <property type="entry name" value="Formate dehydrogenase/DMSO reductase, domains 1-3"/>
    <property type="match status" value="1"/>
</dbReference>
<evidence type="ECO:0000256" key="7">
    <source>
        <dbReference type="ARBA" id="ARBA00023014"/>
    </source>
</evidence>
<evidence type="ECO:0000313" key="10">
    <source>
        <dbReference type="Proteomes" id="UP000006764"/>
    </source>
</evidence>
<gene>
    <name evidence="9" type="ORF">S7S_11850</name>
</gene>
<dbReference type="GO" id="GO:0016491">
    <property type="term" value="F:oxidoreductase activity"/>
    <property type="evidence" value="ECO:0007669"/>
    <property type="project" value="UniProtKB-KW"/>
</dbReference>
<dbReference type="Pfam" id="PF04879">
    <property type="entry name" value="Molybdop_Fe4S4"/>
    <property type="match status" value="1"/>
</dbReference>
<feature type="domain" description="4Fe-4S Mo/W bis-MGD-type" evidence="8">
    <location>
        <begin position="7"/>
        <end position="63"/>
    </location>
</feature>
<proteinExistence type="inferred from homology"/>
<dbReference type="Gene3D" id="2.20.25.90">
    <property type="entry name" value="ADC-like domains"/>
    <property type="match status" value="1"/>
</dbReference>
<keyword evidence="4" id="KW-0479">Metal-binding</keyword>
<keyword evidence="6" id="KW-0408">Iron</keyword>
<comment type="cofactor">
    <cofactor evidence="1">
        <name>Mo-bis(molybdopterin guanine dinucleotide)</name>
        <dbReference type="ChEBI" id="CHEBI:60539"/>
    </cofactor>
</comment>
<keyword evidence="3" id="KW-0500">Molybdenum</keyword>
<dbReference type="InterPro" id="IPR006655">
    <property type="entry name" value="Mopterin_OxRdtase_prok_CS"/>
</dbReference>
<dbReference type="InterPro" id="IPR050612">
    <property type="entry name" value="Prok_Mopterin_Oxidored"/>
</dbReference>
<comment type="similarity">
    <text evidence="2">Belongs to the prokaryotic molybdopterin-containing oxidoreductase family.</text>
</comment>
<evidence type="ECO:0000256" key="1">
    <source>
        <dbReference type="ARBA" id="ARBA00001942"/>
    </source>
</evidence>
<dbReference type="RefSeq" id="WP_008736863.1">
    <property type="nucleotide sequence ID" value="NZ_CP004387.1"/>
</dbReference>
<evidence type="ECO:0000313" key="9">
    <source>
        <dbReference type="EMBL" id="AJD48782.1"/>
    </source>
</evidence>
<dbReference type="PROSITE" id="PS51669">
    <property type="entry name" value="4FE4S_MOW_BIS_MGD"/>
    <property type="match status" value="1"/>
</dbReference>
<organism evidence="9 10">
    <name type="scientific">Isoalcanivorax pacificus W11-5</name>
    <dbReference type="NCBI Taxonomy" id="391936"/>
    <lineage>
        <taxon>Bacteria</taxon>
        <taxon>Pseudomonadati</taxon>
        <taxon>Pseudomonadota</taxon>
        <taxon>Gammaproteobacteria</taxon>
        <taxon>Oceanospirillales</taxon>
        <taxon>Alcanivoracaceae</taxon>
        <taxon>Isoalcanivorax</taxon>
    </lineage>
</organism>
<accession>A0A0B4XRA9</accession>
<evidence type="ECO:0000256" key="4">
    <source>
        <dbReference type="ARBA" id="ARBA00022723"/>
    </source>
</evidence>
<dbReference type="GO" id="GO:0051536">
    <property type="term" value="F:iron-sulfur cluster binding"/>
    <property type="evidence" value="ECO:0007669"/>
    <property type="project" value="UniProtKB-KW"/>
</dbReference>
<evidence type="ECO:0000256" key="3">
    <source>
        <dbReference type="ARBA" id="ARBA00022505"/>
    </source>
</evidence>
<dbReference type="Gene3D" id="2.40.40.20">
    <property type="match status" value="1"/>
</dbReference>
<dbReference type="EMBL" id="CP004387">
    <property type="protein sequence ID" value="AJD48782.1"/>
    <property type="molecule type" value="Genomic_DNA"/>
</dbReference>
<dbReference type="InterPro" id="IPR006963">
    <property type="entry name" value="Mopterin_OxRdtase_4Fe-4S_dom"/>
</dbReference>
<evidence type="ECO:0000256" key="2">
    <source>
        <dbReference type="ARBA" id="ARBA00010312"/>
    </source>
</evidence>